<evidence type="ECO:0000313" key="2">
    <source>
        <dbReference type="Proteomes" id="UP000017836"/>
    </source>
</evidence>
<protein>
    <submittedName>
        <fullName evidence="1">Uncharacterized protein</fullName>
    </submittedName>
</protein>
<dbReference type="AlphaFoldDB" id="W1PSP4"/>
<accession>W1PSP4</accession>
<organism evidence="1 2">
    <name type="scientific">Amborella trichopoda</name>
    <dbReference type="NCBI Taxonomy" id="13333"/>
    <lineage>
        <taxon>Eukaryota</taxon>
        <taxon>Viridiplantae</taxon>
        <taxon>Streptophyta</taxon>
        <taxon>Embryophyta</taxon>
        <taxon>Tracheophyta</taxon>
        <taxon>Spermatophyta</taxon>
        <taxon>Magnoliopsida</taxon>
        <taxon>Amborellales</taxon>
        <taxon>Amborellaceae</taxon>
        <taxon>Amborella</taxon>
    </lineage>
</organism>
<dbReference type="EMBL" id="KI392880">
    <property type="protein sequence ID" value="ERN10280.1"/>
    <property type="molecule type" value="Genomic_DNA"/>
</dbReference>
<reference evidence="2" key="1">
    <citation type="journal article" date="2013" name="Science">
        <title>The Amborella genome and the evolution of flowering plants.</title>
        <authorList>
            <consortium name="Amborella Genome Project"/>
        </authorList>
    </citation>
    <scope>NUCLEOTIDE SEQUENCE [LARGE SCALE GENOMIC DNA]</scope>
</reference>
<evidence type="ECO:0000313" key="1">
    <source>
        <dbReference type="EMBL" id="ERN10280.1"/>
    </source>
</evidence>
<dbReference type="Proteomes" id="UP000017836">
    <property type="component" value="Unassembled WGS sequence"/>
</dbReference>
<name>W1PSP4_AMBTC</name>
<dbReference type="HOGENOM" id="CLU_1613042_0_0_1"/>
<keyword evidence="2" id="KW-1185">Reference proteome</keyword>
<gene>
    <name evidence="1" type="ORF">AMTR_s00178p00060300</name>
</gene>
<proteinExistence type="predicted"/>
<dbReference type="Gramene" id="ERN10280">
    <property type="protein sequence ID" value="ERN10280"/>
    <property type="gene ID" value="AMTR_s00178p00060300"/>
</dbReference>
<sequence length="153" mass="16679">MAALLSDMTVNLALHPEEPPMGSVYMNIPKIVVRPTVFGKVLLAPFPFDAKKVAYSKYSFSLLLWLLSVASVGQNQASAVALNLLLLTAAKMYPLFHLNVARKARASPRSAFDPKVVDPLAVMVINKDEGLSDLEEGEFVLDIAPARVEPDSR</sequence>